<feature type="region of interest" description="Disordered" evidence="1">
    <location>
        <begin position="30"/>
        <end position="50"/>
    </location>
</feature>
<gene>
    <name evidence="3" type="ORF">IAA98_07085</name>
</gene>
<dbReference type="InterPro" id="IPR006059">
    <property type="entry name" value="SBP"/>
</dbReference>
<dbReference type="InterPro" id="IPR050490">
    <property type="entry name" value="Bact_solute-bd_prot1"/>
</dbReference>
<dbReference type="PROSITE" id="PS51318">
    <property type="entry name" value="TAT"/>
    <property type="match status" value="1"/>
</dbReference>
<dbReference type="Gene3D" id="3.40.190.10">
    <property type="entry name" value="Periplasmic binding protein-like II"/>
    <property type="match status" value="2"/>
</dbReference>
<name>A0A9D1KM57_9ACTN</name>
<sequence>MMDANPISRRRALQLAGTTGLAMAALGTASCSSGGDDPADERLSEVPDSFNESGFPIVDEPLTIRYMTAKNPNSLPEYNDVASWKHYQSQTNVTVDWGLVPTTAMKEKVNLAIASGDLPEAFYGAALPSLEMVRYGADGTLLPLGELIETHMPNLTALVDSTPGARAAMTFPDGGIYGLPVVHDAEFLGLSYSQRLWIRQDWLDRVDESMPTTTEEYFTLLQKFKKASPNRDGDSIPYGDYASGQSLENMLLGSYGLRTRGTGTANIDTDPSTGELRFYPAHEAYRDLLEFLHRMYAEGLVAKHIFSIERGQFDADAGAGVYGTVVTIDPEQMYGDGAAEFVSSKQLVGPQGDHTYVHCRPTVVNTANFSITNRVENMAVIGRWMDHFYSDAGCELFFMGIEGESFQRTSSGEVEYLPEIINNSEGLGKALGSYVTYGGSPYPGWVQESFFKGQEATDNSRKAAELLEPDAIPMADRWPNFTYTVEEGTRLQGIVDDITKFCEESRAQFITGDRSFSEWDKYVDTLNSMGLEDFMEVQEAALGRFNSAA</sequence>
<evidence type="ECO:0000256" key="1">
    <source>
        <dbReference type="SAM" id="MobiDB-lite"/>
    </source>
</evidence>
<dbReference type="PANTHER" id="PTHR43649">
    <property type="entry name" value="ARABINOSE-BINDING PROTEIN-RELATED"/>
    <property type="match status" value="1"/>
</dbReference>
<evidence type="ECO:0000313" key="4">
    <source>
        <dbReference type="Proteomes" id="UP000886842"/>
    </source>
</evidence>
<dbReference type="AlphaFoldDB" id="A0A9D1KM57"/>
<feature type="chain" id="PRO_5039139583" evidence="2">
    <location>
        <begin position="25"/>
        <end position="549"/>
    </location>
</feature>
<evidence type="ECO:0000256" key="2">
    <source>
        <dbReference type="SAM" id="SignalP"/>
    </source>
</evidence>
<organism evidence="3 4">
    <name type="scientific">Candidatus Avipropionibacterium avicola</name>
    <dbReference type="NCBI Taxonomy" id="2840701"/>
    <lineage>
        <taxon>Bacteria</taxon>
        <taxon>Bacillati</taxon>
        <taxon>Actinomycetota</taxon>
        <taxon>Actinomycetes</taxon>
        <taxon>Propionibacteriales</taxon>
        <taxon>Propionibacteriaceae</taxon>
        <taxon>Propionibacteriaceae incertae sedis</taxon>
        <taxon>Candidatus Avipropionibacterium</taxon>
    </lineage>
</organism>
<accession>A0A9D1KM57</accession>
<dbReference type="Pfam" id="PF01547">
    <property type="entry name" value="SBP_bac_1"/>
    <property type="match status" value="1"/>
</dbReference>
<dbReference type="Proteomes" id="UP000886842">
    <property type="component" value="Unassembled WGS sequence"/>
</dbReference>
<dbReference type="InterPro" id="IPR006311">
    <property type="entry name" value="TAT_signal"/>
</dbReference>
<comment type="caution">
    <text evidence="3">The sequence shown here is derived from an EMBL/GenBank/DDBJ whole genome shotgun (WGS) entry which is preliminary data.</text>
</comment>
<dbReference type="SUPFAM" id="SSF53850">
    <property type="entry name" value="Periplasmic binding protein-like II"/>
    <property type="match status" value="1"/>
</dbReference>
<dbReference type="EMBL" id="DVLP01000216">
    <property type="protein sequence ID" value="HIT75330.1"/>
    <property type="molecule type" value="Genomic_DNA"/>
</dbReference>
<keyword evidence="2" id="KW-0732">Signal</keyword>
<reference evidence="3" key="2">
    <citation type="journal article" date="2021" name="PeerJ">
        <title>Extensive microbial diversity within the chicken gut microbiome revealed by metagenomics and culture.</title>
        <authorList>
            <person name="Gilroy R."/>
            <person name="Ravi A."/>
            <person name="Getino M."/>
            <person name="Pursley I."/>
            <person name="Horton D.L."/>
            <person name="Alikhan N.F."/>
            <person name="Baker D."/>
            <person name="Gharbi K."/>
            <person name="Hall N."/>
            <person name="Watson M."/>
            <person name="Adriaenssens E.M."/>
            <person name="Foster-Nyarko E."/>
            <person name="Jarju S."/>
            <person name="Secka A."/>
            <person name="Antonio M."/>
            <person name="Oren A."/>
            <person name="Chaudhuri R.R."/>
            <person name="La Ragione R."/>
            <person name="Hildebrand F."/>
            <person name="Pallen M.J."/>
        </authorList>
    </citation>
    <scope>NUCLEOTIDE SEQUENCE</scope>
    <source>
        <strain evidence="3">ChiGjej1B1-24693</strain>
    </source>
</reference>
<evidence type="ECO:0000313" key="3">
    <source>
        <dbReference type="EMBL" id="HIT75330.1"/>
    </source>
</evidence>
<feature type="signal peptide" evidence="2">
    <location>
        <begin position="1"/>
        <end position="24"/>
    </location>
</feature>
<proteinExistence type="predicted"/>
<reference evidence="3" key="1">
    <citation type="submission" date="2020-10" db="EMBL/GenBank/DDBJ databases">
        <authorList>
            <person name="Gilroy R."/>
        </authorList>
    </citation>
    <scope>NUCLEOTIDE SEQUENCE</scope>
    <source>
        <strain evidence="3">ChiGjej1B1-24693</strain>
    </source>
</reference>
<protein>
    <submittedName>
        <fullName evidence="3">Extracellular solute-binding protein</fullName>
    </submittedName>
</protein>